<organism evidence="5 6">
    <name type="scientific">Candidatus Jorgensenbacteria bacterium GW2011_GWA1_48_11</name>
    <dbReference type="NCBI Taxonomy" id="1618660"/>
    <lineage>
        <taxon>Bacteria</taxon>
        <taxon>Candidatus Joergenseniibacteriota</taxon>
    </lineage>
</organism>
<dbReference type="InterPro" id="IPR045584">
    <property type="entry name" value="Pilin-like"/>
</dbReference>
<evidence type="ECO:0000256" key="3">
    <source>
        <dbReference type="SAM" id="Phobius"/>
    </source>
</evidence>
<dbReference type="PANTHER" id="PTHR42535:SF2">
    <property type="entry name" value="CHROMOSOME UNDETERMINED SCAFFOLD_146, WHOLE GENOME SHOTGUN SEQUENCE"/>
    <property type="match status" value="1"/>
</dbReference>
<evidence type="ECO:0000256" key="2">
    <source>
        <dbReference type="ARBA" id="ARBA00023157"/>
    </source>
</evidence>
<dbReference type="SUPFAM" id="SSF54523">
    <property type="entry name" value="Pili subunits"/>
    <property type="match status" value="1"/>
</dbReference>
<sequence length="417" mass="44178">MFRFPKSKLCGSKDDLGFTLIELLVVIAILAVLATAVVLVINPAELLKQGRDSTRLSDLAALNSALGLFQVDQYNSSLGTSSVVYVSIPDSSATCANLGLPTLPSGWSYHCAPSSTLTRVDSTGWVPVNLALFSAGSPLARLPIDPVNTTSTGQYYTYTSGGSWELTAFPESAKQKMGGGNDKTSKDGGSYPNLYEVGTNLSLLPVDRDPSLVGYWKLNESSGALYDSSGHGNNGTQSGGVTYGATGRSGNALSFDGTNDHLVVTDSNSLDLISAVSISAWVKLNNIVGTKSIISKASGGFNQQENYYLYLLNSKFTAGVGNADTWQLNGIESPVVVTTDTWYHVAFTADGTNLVISVNGQSNSQAQTITPGTNLYPLYIGSFNGAWFFPEGIIDDVRIYSRALSAAEIQAIYNATQ</sequence>
<proteinExistence type="predicted"/>
<comment type="caution">
    <text evidence="5">The sequence shown here is derived from an EMBL/GenBank/DDBJ whole genome shotgun (WGS) entry which is preliminary data.</text>
</comment>
<feature type="transmembrane region" description="Helical" evidence="3">
    <location>
        <begin position="20"/>
        <end position="41"/>
    </location>
</feature>
<feature type="domain" description="LamG-like jellyroll fold" evidence="4">
    <location>
        <begin position="274"/>
        <end position="407"/>
    </location>
</feature>
<keyword evidence="1" id="KW-0732">Signal</keyword>
<reference evidence="5 6" key="1">
    <citation type="journal article" date="2015" name="Nature">
        <title>rRNA introns, odd ribosomes, and small enigmatic genomes across a large radiation of phyla.</title>
        <authorList>
            <person name="Brown C.T."/>
            <person name="Hug L.A."/>
            <person name="Thomas B.C."/>
            <person name="Sharon I."/>
            <person name="Castelle C.J."/>
            <person name="Singh A."/>
            <person name="Wilkins M.J."/>
            <person name="Williams K.H."/>
            <person name="Banfield J.F."/>
        </authorList>
    </citation>
    <scope>NUCLEOTIDE SEQUENCE [LARGE SCALE GENOMIC DNA]</scope>
</reference>
<gene>
    <name evidence="5" type="ORF">UY23_C0001G0021</name>
</gene>
<evidence type="ECO:0000256" key="1">
    <source>
        <dbReference type="ARBA" id="ARBA00022729"/>
    </source>
</evidence>
<keyword evidence="3" id="KW-0812">Transmembrane</keyword>
<dbReference type="SUPFAM" id="SSF49899">
    <property type="entry name" value="Concanavalin A-like lectins/glucanases"/>
    <property type="match status" value="1"/>
</dbReference>
<evidence type="ECO:0000313" key="5">
    <source>
        <dbReference type="EMBL" id="KKU91415.1"/>
    </source>
</evidence>
<keyword evidence="3" id="KW-0472">Membrane</keyword>
<dbReference type="InterPro" id="IPR006558">
    <property type="entry name" value="LamG-like"/>
</dbReference>
<dbReference type="Proteomes" id="UP000034956">
    <property type="component" value="Unassembled WGS sequence"/>
</dbReference>
<protein>
    <submittedName>
        <fullName evidence="5">PDK repeat-containing protein</fullName>
    </submittedName>
</protein>
<dbReference type="InterPro" id="IPR012902">
    <property type="entry name" value="N_methyl_site"/>
</dbReference>
<dbReference type="NCBIfam" id="TIGR02532">
    <property type="entry name" value="IV_pilin_GFxxxE"/>
    <property type="match status" value="1"/>
</dbReference>
<evidence type="ECO:0000313" key="6">
    <source>
        <dbReference type="Proteomes" id="UP000034956"/>
    </source>
</evidence>
<evidence type="ECO:0000259" key="4">
    <source>
        <dbReference type="SMART" id="SM00560"/>
    </source>
</evidence>
<name>A0A0G1XAR3_9BACT</name>
<dbReference type="Gene3D" id="2.60.120.200">
    <property type="match status" value="1"/>
</dbReference>
<dbReference type="Pfam" id="PF07963">
    <property type="entry name" value="N_methyl"/>
    <property type="match status" value="1"/>
</dbReference>
<keyword evidence="2" id="KW-1015">Disulfide bond</keyword>
<keyword evidence="3" id="KW-1133">Transmembrane helix</keyword>
<dbReference type="SMART" id="SM00560">
    <property type="entry name" value="LamGL"/>
    <property type="match status" value="1"/>
</dbReference>
<dbReference type="AlphaFoldDB" id="A0A0G1XAR3"/>
<dbReference type="EMBL" id="LCPF01000001">
    <property type="protein sequence ID" value="KKU91415.1"/>
    <property type="molecule type" value="Genomic_DNA"/>
</dbReference>
<accession>A0A0G1XAR3</accession>
<dbReference type="PANTHER" id="PTHR42535">
    <property type="entry name" value="OOKINETE PROTEIN, PUTATIVE-RELATED"/>
    <property type="match status" value="1"/>
</dbReference>
<dbReference type="Pfam" id="PF13385">
    <property type="entry name" value="Laminin_G_3"/>
    <property type="match status" value="1"/>
</dbReference>
<dbReference type="InterPro" id="IPR013320">
    <property type="entry name" value="ConA-like_dom_sf"/>
</dbReference>
<dbReference type="Gene3D" id="3.30.700.10">
    <property type="entry name" value="Glycoprotein, Type 4 Pilin"/>
    <property type="match status" value="1"/>
</dbReference>